<evidence type="ECO:0000259" key="4">
    <source>
        <dbReference type="PROSITE" id="PS50835"/>
    </source>
</evidence>
<keyword evidence="3" id="KW-0732">Signal</keyword>
<gene>
    <name evidence="5" type="ORF">Y1Q_0013082</name>
</gene>
<evidence type="ECO:0000313" key="5">
    <source>
        <dbReference type="EMBL" id="KYO26248.1"/>
    </source>
</evidence>
<keyword evidence="2" id="KW-0472">Membrane</keyword>
<evidence type="ECO:0000256" key="1">
    <source>
        <dbReference type="SAM" id="MobiDB-lite"/>
    </source>
</evidence>
<proteinExistence type="predicted"/>
<name>A0A151MNY8_ALLMI</name>
<sequence>MGSQLWEAMAPLLLAALGLLGGACTEAWGVNLKAEPVSRMEGSCMTLPCSFSYPQREQVTAVMWKQNDMYFVYHLEEVWVSAVFKDRAHYLGDQQHNCSLRLSGLRLRDQGTYHFRFQTTNGNRTEGWTGQPGVKLSVLADACGTPHLQVDPESLTCSVRDSCPYSPSWYGPDGRLIPEQTQQGNQSRLQRSSSQLPPGTALSCLMDGYKEPCTPDWPPKSALNKTSVEILQLTQRSLGRDNNSIMLHCQGPSREPVTRYIWSRDSKWLLEAGEDLSITHEDVAGDGGYTCGIWMSSLGWGLLVSSRGEPITLHCRSGCFQLSPLLIGAIVVAGILIIAFINLGAHYLCRRGQKKTELAKGETMAVDSLCGDVLNCPTLEMESTYENVGFKSCGSRTAL</sequence>
<keyword evidence="6" id="KW-1185">Reference proteome</keyword>
<dbReference type="InterPro" id="IPR007110">
    <property type="entry name" value="Ig-like_dom"/>
</dbReference>
<dbReference type="InterPro" id="IPR013783">
    <property type="entry name" value="Ig-like_fold"/>
</dbReference>
<evidence type="ECO:0000256" key="2">
    <source>
        <dbReference type="SAM" id="Phobius"/>
    </source>
</evidence>
<dbReference type="SUPFAM" id="SSF48726">
    <property type="entry name" value="Immunoglobulin"/>
    <property type="match status" value="2"/>
</dbReference>
<dbReference type="PANTHER" id="PTHR46013">
    <property type="entry name" value="VASCULAR CELL ADHESION MOLECULE 1"/>
    <property type="match status" value="1"/>
</dbReference>
<dbReference type="Pfam" id="PF07686">
    <property type="entry name" value="V-set"/>
    <property type="match status" value="1"/>
</dbReference>
<dbReference type="Gene3D" id="2.60.40.10">
    <property type="entry name" value="Immunoglobulins"/>
    <property type="match status" value="1"/>
</dbReference>
<keyword evidence="2" id="KW-0812">Transmembrane</keyword>
<feature type="region of interest" description="Disordered" evidence="1">
    <location>
        <begin position="174"/>
        <end position="198"/>
    </location>
</feature>
<comment type="caution">
    <text evidence="5">The sequence shown here is derived from an EMBL/GenBank/DDBJ whole genome shotgun (WGS) entry which is preliminary data.</text>
</comment>
<dbReference type="PANTHER" id="PTHR46013:SF4">
    <property type="entry name" value="B-CELL RECEPTOR CD22-RELATED"/>
    <property type="match status" value="1"/>
</dbReference>
<feature type="domain" description="Ig-like" evidence="4">
    <location>
        <begin position="219"/>
        <end position="291"/>
    </location>
</feature>
<keyword evidence="2" id="KW-1133">Transmembrane helix</keyword>
<evidence type="ECO:0000256" key="3">
    <source>
        <dbReference type="SAM" id="SignalP"/>
    </source>
</evidence>
<accession>A0A151MNY8</accession>
<feature type="transmembrane region" description="Helical" evidence="2">
    <location>
        <begin position="325"/>
        <end position="345"/>
    </location>
</feature>
<dbReference type="InterPro" id="IPR003599">
    <property type="entry name" value="Ig_sub"/>
</dbReference>
<dbReference type="EMBL" id="AKHW03005634">
    <property type="protein sequence ID" value="KYO26248.1"/>
    <property type="molecule type" value="Genomic_DNA"/>
</dbReference>
<feature type="chain" id="PRO_5007585335" description="Ig-like domain-containing protein" evidence="3">
    <location>
        <begin position="30"/>
        <end position="399"/>
    </location>
</feature>
<dbReference type="PROSITE" id="PS50835">
    <property type="entry name" value="IG_LIKE"/>
    <property type="match status" value="1"/>
</dbReference>
<dbReference type="SMART" id="SM00409">
    <property type="entry name" value="IG"/>
    <property type="match status" value="2"/>
</dbReference>
<dbReference type="AlphaFoldDB" id="A0A151MNY8"/>
<feature type="signal peptide" evidence="3">
    <location>
        <begin position="1"/>
        <end position="29"/>
    </location>
</feature>
<dbReference type="Proteomes" id="UP000050525">
    <property type="component" value="Unassembled WGS sequence"/>
</dbReference>
<dbReference type="InterPro" id="IPR013106">
    <property type="entry name" value="Ig_V-set"/>
</dbReference>
<dbReference type="InterPro" id="IPR036179">
    <property type="entry name" value="Ig-like_dom_sf"/>
</dbReference>
<protein>
    <recommendedName>
        <fullName evidence="4">Ig-like domain-containing protein</fullName>
    </recommendedName>
</protein>
<feature type="compositionally biased region" description="Low complexity" evidence="1">
    <location>
        <begin position="186"/>
        <end position="196"/>
    </location>
</feature>
<organism evidence="5 6">
    <name type="scientific">Alligator mississippiensis</name>
    <name type="common">American alligator</name>
    <dbReference type="NCBI Taxonomy" id="8496"/>
    <lineage>
        <taxon>Eukaryota</taxon>
        <taxon>Metazoa</taxon>
        <taxon>Chordata</taxon>
        <taxon>Craniata</taxon>
        <taxon>Vertebrata</taxon>
        <taxon>Euteleostomi</taxon>
        <taxon>Archelosauria</taxon>
        <taxon>Archosauria</taxon>
        <taxon>Crocodylia</taxon>
        <taxon>Alligatoridae</taxon>
        <taxon>Alligatorinae</taxon>
        <taxon>Alligator</taxon>
    </lineage>
</organism>
<evidence type="ECO:0000313" key="6">
    <source>
        <dbReference type="Proteomes" id="UP000050525"/>
    </source>
</evidence>
<reference evidence="5 6" key="1">
    <citation type="journal article" date="2012" name="Genome Biol.">
        <title>Sequencing three crocodilian genomes to illuminate the evolution of archosaurs and amniotes.</title>
        <authorList>
            <person name="St John J.A."/>
            <person name="Braun E.L."/>
            <person name="Isberg S.R."/>
            <person name="Miles L.G."/>
            <person name="Chong A.Y."/>
            <person name="Gongora J."/>
            <person name="Dalzell P."/>
            <person name="Moran C."/>
            <person name="Bed'hom B."/>
            <person name="Abzhanov A."/>
            <person name="Burgess S.C."/>
            <person name="Cooksey A.M."/>
            <person name="Castoe T.A."/>
            <person name="Crawford N.G."/>
            <person name="Densmore L.D."/>
            <person name="Drew J.C."/>
            <person name="Edwards S.V."/>
            <person name="Faircloth B.C."/>
            <person name="Fujita M.K."/>
            <person name="Greenwold M.J."/>
            <person name="Hoffmann F.G."/>
            <person name="Howard J.M."/>
            <person name="Iguchi T."/>
            <person name="Janes D.E."/>
            <person name="Khan S.Y."/>
            <person name="Kohno S."/>
            <person name="de Koning A.J."/>
            <person name="Lance S.L."/>
            <person name="McCarthy F.M."/>
            <person name="McCormack J.E."/>
            <person name="Merchant M.E."/>
            <person name="Peterson D.G."/>
            <person name="Pollock D.D."/>
            <person name="Pourmand N."/>
            <person name="Raney B.J."/>
            <person name="Roessler K.A."/>
            <person name="Sanford J.R."/>
            <person name="Sawyer R.H."/>
            <person name="Schmidt C.J."/>
            <person name="Triplett E.W."/>
            <person name="Tuberville T.D."/>
            <person name="Venegas-Anaya M."/>
            <person name="Howard J.T."/>
            <person name="Jarvis E.D."/>
            <person name="Guillette L.J.Jr."/>
            <person name="Glenn T.C."/>
            <person name="Green R.E."/>
            <person name="Ray D.A."/>
        </authorList>
    </citation>
    <scope>NUCLEOTIDE SEQUENCE [LARGE SCALE GENOMIC DNA]</scope>
    <source>
        <strain evidence="5">KSC_2009_1</strain>
    </source>
</reference>